<dbReference type="InterPro" id="IPR001173">
    <property type="entry name" value="Glyco_trans_2-like"/>
</dbReference>
<evidence type="ECO:0000313" key="5">
    <source>
        <dbReference type="EMBL" id="CAA6809759.1"/>
    </source>
</evidence>
<dbReference type="PANTHER" id="PTHR43685:SF5">
    <property type="entry name" value="GLYCOSYLTRANSFERASE EPSE-RELATED"/>
    <property type="match status" value="1"/>
</dbReference>
<dbReference type="InterPro" id="IPR029044">
    <property type="entry name" value="Nucleotide-diphossugar_trans"/>
</dbReference>
<accession>A0A6S6SMM9</accession>
<gene>
    <name evidence="5" type="ORF">HELGO_WM5926</name>
</gene>
<dbReference type="GO" id="GO:0016757">
    <property type="term" value="F:glycosyltransferase activity"/>
    <property type="evidence" value="ECO:0007669"/>
    <property type="project" value="UniProtKB-KW"/>
</dbReference>
<sequence length="270" mass="31824">MKFSLLISIYHKENSLYFDEAMLSIQNQTIQPNQIVLVEDGILTDSLYLIIDKYKNIFKDKLTIVKLPKNKGLGTALNIGMQECIYNLIARMDTDDIALPNRFEKQIEIFKNSDIDICSSWISEFVDTPHNIISYRKLPSSHSDIIKFAKKRSPINHPAVMYKKEAVQKAGEYKKMLGFEDYYLWVRMILAGSKFYNIEEPLVNMRINNQIQRRRGFKYALNEIKLYKEFLNLGFLNFFEFLQNICIRLTIRILPTKIVKIFYNYLRASK</sequence>
<dbReference type="EMBL" id="CACVAW010000040">
    <property type="protein sequence ID" value="CAA6809759.1"/>
    <property type="molecule type" value="Genomic_DNA"/>
</dbReference>
<name>A0A6S6SMM9_9BACT</name>
<keyword evidence="3 5" id="KW-0808">Transferase</keyword>
<protein>
    <submittedName>
        <fullName evidence="5">Glycosyl transferase family 2</fullName>
    </submittedName>
</protein>
<evidence type="ECO:0000256" key="3">
    <source>
        <dbReference type="ARBA" id="ARBA00022679"/>
    </source>
</evidence>
<proteinExistence type="inferred from homology"/>
<keyword evidence="2" id="KW-0328">Glycosyltransferase</keyword>
<reference evidence="5" key="1">
    <citation type="submission" date="2020-01" db="EMBL/GenBank/DDBJ databases">
        <authorList>
            <person name="Meier V. D."/>
            <person name="Meier V D."/>
        </authorList>
    </citation>
    <scope>NUCLEOTIDE SEQUENCE</scope>
    <source>
        <strain evidence="5">HLG_WM_MAG_12</strain>
    </source>
</reference>
<dbReference type="SUPFAM" id="SSF53448">
    <property type="entry name" value="Nucleotide-diphospho-sugar transferases"/>
    <property type="match status" value="1"/>
</dbReference>
<dbReference type="Gene3D" id="3.90.550.10">
    <property type="entry name" value="Spore Coat Polysaccharide Biosynthesis Protein SpsA, Chain A"/>
    <property type="match status" value="1"/>
</dbReference>
<dbReference type="Pfam" id="PF00535">
    <property type="entry name" value="Glycos_transf_2"/>
    <property type="match status" value="1"/>
</dbReference>
<organism evidence="5">
    <name type="scientific">uncultured Campylobacterales bacterium</name>
    <dbReference type="NCBI Taxonomy" id="352960"/>
    <lineage>
        <taxon>Bacteria</taxon>
        <taxon>Pseudomonadati</taxon>
        <taxon>Campylobacterota</taxon>
        <taxon>Epsilonproteobacteria</taxon>
        <taxon>Campylobacterales</taxon>
        <taxon>environmental samples</taxon>
    </lineage>
</organism>
<dbReference type="PANTHER" id="PTHR43685">
    <property type="entry name" value="GLYCOSYLTRANSFERASE"/>
    <property type="match status" value="1"/>
</dbReference>
<comment type="similarity">
    <text evidence="1">Belongs to the glycosyltransferase 2 family.</text>
</comment>
<dbReference type="InterPro" id="IPR050834">
    <property type="entry name" value="Glycosyltransf_2"/>
</dbReference>
<dbReference type="AlphaFoldDB" id="A0A6S6SMM9"/>
<evidence type="ECO:0000259" key="4">
    <source>
        <dbReference type="Pfam" id="PF00535"/>
    </source>
</evidence>
<evidence type="ECO:0000256" key="2">
    <source>
        <dbReference type="ARBA" id="ARBA00022676"/>
    </source>
</evidence>
<feature type="domain" description="Glycosyltransferase 2-like" evidence="4">
    <location>
        <begin position="5"/>
        <end position="158"/>
    </location>
</feature>
<evidence type="ECO:0000256" key="1">
    <source>
        <dbReference type="ARBA" id="ARBA00006739"/>
    </source>
</evidence>